<dbReference type="RefSeq" id="WP_264486645.1">
    <property type="nucleotide sequence ID" value="NZ_JAPDDT010000002.1"/>
</dbReference>
<dbReference type="EMBL" id="JAPDDT010000002">
    <property type="protein sequence ID" value="MCW1922538.1"/>
    <property type="molecule type" value="Genomic_DNA"/>
</dbReference>
<organism evidence="1 2">
    <name type="scientific">Luteolibacter arcticus</name>
    <dbReference type="NCBI Taxonomy" id="1581411"/>
    <lineage>
        <taxon>Bacteria</taxon>
        <taxon>Pseudomonadati</taxon>
        <taxon>Verrucomicrobiota</taxon>
        <taxon>Verrucomicrobiia</taxon>
        <taxon>Verrucomicrobiales</taxon>
        <taxon>Verrucomicrobiaceae</taxon>
        <taxon>Luteolibacter</taxon>
    </lineage>
</organism>
<sequence>MSESGHKKYELRFHHLDGVRERYFLSSWHVHPDDVIHVGQVIACVDLHCDDAGNVSPSRANGSGSR</sequence>
<accession>A0ABT3GFZ1</accession>
<protein>
    <submittedName>
        <fullName evidence="1">Uncharacterized protein</fullName>
    </submittedName>
</protein>
<dbReference type="Proteomes" id="UP001320876">
    <property type="component" value="Unassembled WGS sequence"/>
</dbReference>
<reference evidence="1 2" key="1">
    <citation type="submission" date="2022-10" db="EMBL/GenBank/DDBJ databases">
        <title>Luteolibacter arcticus strain CCTCC AB 2014275, whole genome shotgun sequencing project.</title>
        <authorList>
            <person name="Zhao G."/>
            <person name="Shen L."/>
        </authorList>
    </citation>
    <scope>NUCLEOTIDE SEQUENCE [LARGE SCALE GENOMIC DNA]</scope>
    <source>
        <strain evidence="1 2">CCTCC AB 2014275</strain>
    </source>
</reference>
<name>A0ABT3GFZ1_9BACT</name>
<evidence type="ECO:0000313" key="2">
    <source>
        <dbReference type="Proteomes" id="UP001320876"/>
    </source>
</evidence>
<evidence type="ECO:0000313" key="1">
    <source>
        <dbReference type="EMBL" id="MCW1922538.1"/>
    </source>
</evidence>
<keyword evidence="2" id="KW-1185">Reference proteome</keyword>
<proteinExistence type="predicted"/>
<gene>
    <name evidence="1" type="ORF">OKA05_08225</name>
</gene>
<comment type="caution">
    <text evidence="1">The sequence shown here is derived from an EMBL/GenBank/DDBJ whole genome shotgun (WGS) entry which is preliminary data.</text>
</comment>